<dbReference type="GO" id="GO:0016020">
    <property type="term" value="C:membrane"/>
    <property type="evidence" value="ECO:0007669"/>
    <property type="project" value="UniProtKB-SubCell"/>
</dbReference>
<dbReference type="SUPFAM" id="SSF53850">
    <property type="entry name" value="Periplasmic binding protein-like II"/>
    <property type="match status" value="1"/>
</dbReference>
<keyword evidence="9" id="KW-1071">Ligand-gated ion channel</keyword>
<evidence type="ECO:0000256" key="6">
    <source>
        <dbReference type="ARBA" id="ARBA00023136"/>
    </source>
</evidence>
<proteinExistence type="predicted"/>
<keyword evidence="3 11" id="KW-0812">Transmembrane</keyword>
<dbReference type="Gene3D" id="1.10.287.70">
    <property type="match status" value="1"/>
</dbReference>
<comment type="caution">
    <text evidence="14">The sequence shown here is derived from an EMBL/GenBank/DDBJ whole genome shotgun (WGS) entry which is preliminary data.</text>
</comment>
<feature type="transmembrane region" description="Helical" evidence="11">
    <location>
        <begin position="49"/>
        <end position="72"/>
    </location>
</feature>
<dbReference type="InterPro" id="IPR019594">
    <property type="entry name" value="Glu/Gly-bd"/>
</dbReference>
<dbReference type="AlphaFoldDB" id="A0ABD2Q260"/>
<reference evidence="14 15" key="1">
    <citation type="submission" date="2024-11" db="EMBL/GenBank/DDBJ databases">
        <title>Adaptive evolution of stress response genes in parasites aligns with host niche diversity.</title>
        <authorList>
            <person name="Hahn C."/>
            <person name="Resl P."/>
        </authorList>
    </citation>
    <scope>NUCLEOTIDE SEQUENCE [LARGE SCALE GENOMIC DNA]</scope>
    <source>
        <strain evidence="14">EGGRZ-B1_66</strain>
        <tissue evidence="14">Body</tissue>
    </source>
</reference>
<evidence type="ECO:0000256" key="7">
    <source>
        <dbReference type="ARBA" id="ARBA00023170"/>
    </source>
</evidence>
<dbReference type="Gene3D" id="3.40.190.10">
    <property type="entry name" value="Periplasmic binding protein-like II"/>
    <property type="match status" value="1"/>
</dbReference>
<keyword evidence="6 11" id="KW-0472">Membrane</keyword>
<gene>
    <name evidence="14" type="ORF">Ciccas_007756</name>
</gene>
<dbReference type="PANTHER" id="PTHR18966">
    <property type="entry name" value="IONOTROPIC GLUTAMATE RECEPTOR"/>
    <property type="match status" value="1"/>
</dbReference>
<dbReference type="EMBL" id="JBJKFK010001238">
    <property type="protein sequence ID" value="KAL3313644.1"/>
    <property type="molecule type" value="Genomic_DNA"/>
</dbReference>
<evidence type="ECO:0000256" key="10">
    <source>
        <dbReference type="ARBA" id="ARBA00023303"/>
    </source>
</evidence>
<keyword evidence="7" id="KW-0675">Receptor</keyword>
<keyword evidence="10" id="KW-0407">Ion channel</keyword>
<keyword evidence="15" id="KW-1185">Reference proteome</keyword>
<evidence type="ECO:0000256" key="11">
    <source>
        <dbReference type="SAM" id="Phobius"/>
    </source>
</evidence>
<dbReference type="InterPro" id="IPR001320">
    <property type="entry name" value="Iontro_rcpt_C"/>
</dbReference>
<evidence type="ECO:0000256" key="9">
    <source>
        <dbReference type="ARBA" id="ARBA00023286"/>
    </source>
</evidence>
<keyword evidence="8" id="KW-0325">Glycoprotein</keyword>
<accession>A0ABD2Q260</accession>
<dbReference type="Pfam" id="PF10613">
    <property type="entry name" value="Lig_chan-Glu_bd"/>
    <property type="match status" value="1"/>
</dbReference>
<keyword evidence="2" id="KW-0813">Transport</keyword>
<evidence type="ECO:0000256" key="3">
    <source>
        <dbReference type="ARBA" id="ARBA00022692"/>
    </source>
</evidence>
<dbReference type="Proteomes" id="UP001626550">
    <property type="component" value="Unassembled WGS sequence"/>
</dbReference>
<comment type="subcellular location">
    <subcellularLocation>
        <location evidence="1">Membrane</location>
        <topology evidence="1">Multi-pass membrane protein</topology>
    </subcellularLocation>
</comment>
<name>A0ABD2Q260_9PLAT</name>
<evidence type="ECO:0000313" key="15">
    <source>
        <dbReference type="Proteomes" id="UP001626550"/>
    </source>
</evidence>
<evidence type="ECO:0000313" key="14">
    <source>
        <dbReference type="EMBL" id="KAL3313644.1"/>
    </source>
</evidence>
<evidence type="ECO:0000256" key="1">
    <source>
        <dbReference type="ARBA" id="ARBA00004141"/>
    </source>
</evidence>
<keyword evidence="4 11" id="KW-1133">Transmembrane helix</keyword>
<organism evidence="14 15">
    <name type="scientific">Cichlidogyrus casuarinus</name>
    <dbReference type="NCBI Taxonomy" id="1844966"/>
    <lineage>
        <taxon>Eukaryota</taxon>
        <taxon>Metazoa</taxon>
        <taxon>Spiralia</taxon>
        <taxon>Lophotrochozoa</taxon>
        <taxon>Platyhelminthes</taxon>
        <taxon>Monogenea</taxon>
        <taxon>Monopisthocotylea</taxon>
        <taxon>Dactylogyridea</taxon>
        <taxon>Ancyrocephalidae</taxon>
        <taxon>Cichlidogyrus</taxon>
    </lineage>
</organism>
<evidence type="ECO:0000256" key="8">
    <source>
        <dbReference type="ARBA" id="ARBA00023180"/>
    </source>
</evidence>
<evidence type="ECO:0000256" key="4">
    <source>
        <dbReference type="ARBA" id="ARBA00022989"/>
    </source>
</evidence>
<feature type="domain" description="Ionotropic glutamate receptor L-glutamate and glycine-binding" evidence="13">
    <location>
        <begin position="1"/>
        <end position="34"/>
    </location>
</feature>
<evidence type="ECO:0000259" key="13">
    <source>
        <dbReference type="Pfam" id="PF10613"/>
    </source>
</evidence>
<evidence type="ECO:0000256" key="2">
    <source>
        <dbReference type="ARBA" id="ARBA00022448"/>
    </source>
</evidence>
<dbReference type="InterPro" id="IPR015683">
    <property type="entry name" value="Ionotropic_Glu_rcpt"/>
</dbReference>
<evidence type="ECO:0008006" key="16">
    <source>
        <dbReference type="Google" id="ProtNLM"/>
    </source>
</evidence>
<protein>
    <recommendedName>
        <fullName evidence="16">PBPe domain-containing protein</fullName>
    </recommendedName>
</protein>
<sequence length="264" mass="29633">MGVGPLTINSVRSNAVDFTTPFMNDGMSVLIPRPEQSFNLFRSLSPFHWTTWLLICACLFLASAIAWLCSWLSPFSAWNRDVPFAITDEISVVENMWSGLGSITLQGNDFYPLCFSARTVVTIWWTFSVIVQNTYQSDLTAFLTTTIYEPSIEDISDFYTTNYLKPIILTGSNGLTLFRTAQEGTVYANVWNVLKDQPKVSSTEEAVELVASTKEYGFISDLSTLRFYTDRNCSVFNLAKQVFNVASFGFAIPKGAIYTKAMNF</sequence>
<dbReference type="GO" id="GO:0034220">
    <property type="term" value="P:monoatomic ion transmembrane transport"/>
    <property type="evidence" value="ECO:0007669"/>
    <property type="project" value="UniProtKB-KW"/>
</dbReference>
<feature type="domain" description="Ionotropic glutamate receptor C-terminal" evidence="12">
    <location>
        <begin position="48"/>
        <end position="195"/>
    </location>
</feature>
<keyword evidence="5" id="KW-0406">Ion transport</keyword>
<evidence type="ECO:0000259" key="12">
    <source>
        <dbReference type="Pfam" id="PF00060"/>
    </source>
</evidence>
<evidence type="ECO:0000256" key="5">
    <source>
        <dbReference type="ARBA" id="ARBA00023065"/>
    </source>
</evidence>
<dbReference type="Pfam" id="PF00060">
    <property type="entry name" value="Lig_chan"/>
    <property type="match status" value="1"/>
</dbReference>